<dbReference type="GO" id="GO:0051087">
    <property type="term" value="F:protein-folding chaperone binding"/>
    <property type="evidence" value="ECO:0007669"/>
    <property type="project" value="TreeGrafter"/>
</dbReference>
<dbReference type="PANTHER" id="PTHR43948:SF10">
    <property type="entry name" value="MRJ, ISOFORM E"/>
    <property type="match status" value="1"/>
</dbReference>
<dbReference type="Proteomes" id="UP000541610">
    <property type="component" value="Unassembled WGS sequence"/>
</dbReference>
<dbReference type="PANTHER" id="PTHR43948">
    <property type="entry name" value="DNAJ HOMOLOG SUBFAMILY B"/>
    <property type="match status" value="1"/>
</dbReference>
<dbReference type="InterPro" id="IPR036869">
    <property type="entry name" value="J_dom_sf"/>
</dbReference>
<dbReference type="PROSITE" id="PS50076">
    <property type="entry name" value="DNAJ_2"/>
    <property type="match status" value="1"/>
</dbReference>
<name>A0A7J6PF53_PEROL</name>
<dbReference type="InterPro" id="IPR018253">
    <property type="entry name" value="DnaJ_domain_CS"/>
</dbReference>
<protein>
    <recommendedName>
        <fullName evidence="1">J domain-containing protein</fullName>
    </recommendedName>
</protein>
<dbReference type="PROSITE" id="PS00636">
    <property type="entry name" value="DNAJ_1"/>
    <property type="match status" value="1"/>
</dbReference>
<organism evidence="2 3">
    <name type="scientific">Perkinsus olseni</name>
    <name type="common">Perkinsus atlanticus</name>
    <dbReference type="NCBI Taxonomy" id="32597"/>
    <lineage>
        <taxon>Eukaryota</taxon>
        <taxon>Sar</taxon>
        <taxon>Alveolata</taxon>
        <taxon>Perkinsozoa</taxon>
        <taxon>Perkinsea</taxon>
        <taxon>Perkinsida</taxon>
        <taxon>Perkinsidae</taxon>
        <taxon>Perkinsus</taxon>
    </lineage>
</organism>
<comment type="caution">
    <text evidence="2">The sequence shown here is derived from an EMBL/GenBank/DDBJ whole genome shotgun (WGS) entry which is preliminary data.</text>
</comment>
<dbReference type="SMART" id="SM00271">
    <property type="entry name" value="DnaJ"/>
    <property type="match status" value="1"/>
</dbReference>
<proteinExistence type="predicted"/>
<dbReference type="EMBL" id="JABANP010000037">
    <property type="protein sequence ID" value="KAF4694090.1"/>
    <property type="molecule type" value="Genomic_DNA"/>
</dbReference>
<evidence type="ECO:0000259" key="1">
    <source>
        <dbReference type="PROSITE" id="PS50076"/>
    </source>
</evidence>
<dbReference type="AlphaFoldDB" id="A0A7J6PF53"/>
<dbReference type="OrthoDB" id="10250354at2759"/>
<dbReference type="CDD" id="cd06257">
    <property type="entry name" value="DnaJ"/>
    <property type="match status" value="1"/>
</dbReference>
<dbReference type="InterPro" id="IPR001623">
    <property type="entry name" value="DnaJ_domain"/>
</dbReference>
<accession>A0A7J6PF53</accession>
<gene>
    <name evidence="2" type="ORF">FOZ60_009203</name>
</gene>
<feature type="domain" description="J" evidence="1">
    <location>
        <begin position="26"/>
        <end position="94"/>
    </location>
</feature>
<evidence type="ECO:0000313" key="2">
    <source>
        <dbReference type="EMBL" id="KAF4694090.1"/>
    </source>
</evidence>
<dbReference type="PRINTS" id="PR00625">
    <property type="entry name" value="JDOMAIN"/>
</dbReference>
<dbReference type="SUPFAM" id="SSF46565">
    <property type="entry name" value="Chaperone J-domain"/>
    <property type="match status" value="1"/>
</dbReference>
<dbReference type="GO" id="GO:0005634">
    <property type="term" value="C:nucleus"/>
    <property type="evidence" value="ECO:0007669"/>
    <property type="project" value="TreeGrafter"/>
</dbReference>
<dbReference type="Pfam" id="PF00226">
    <property type="entry name" value="DnaJ"/>
    <property type="match status" value="1"/>
</dbReference>
<dbReference type="GO" id="GO:0044183">
    <property type="term" value="F:protein folding chaperone"/>
    <property type="evidence" value="ECO:0007669"/>
    <property type="project" value="TreeGrafter"/>
</dbReference>
<evidence type="ECO:0000313" key="3">
    <source>
        <dbReference type="Proteomes" id="UP000541610"/>
    </source>
</evidence>
<dbReference type="GO" id="GO:0005737">
    <property type="term" value="C:cytoplasm"/>
    <property type="evidence" value="ECO:0007669"/>
    <property type="project" value="TreeGrafter"/>
</dbReference>
<dbReference type="Gene3D" id="1.10.287.110">
    <property type="entry name" value="DnaJ domain"/>
    <property type="match status" value="1"/>
</dbReference>
<reference evidence="2 3" key="1">
    <citation type="submission" date="2020-04" db="EMBL/GenBank/DDBJ databases">
        <title>Perkinsus olseni comparative genomics.</title>
        <authorList>
            <person name="Bogema D.R."/>
        </authorList>
    </citation>
    <scope>NUCLEOTIDE SEQUENCE [LARGE SCALE GENOMIC DNA]</scope>
    <source>
        <strain evidence="2">00978-12</strain>
    </source>
</reference>
<dbReference type="GO" id="GO:0051082">
    <property type="term" value="F:unfolded protein binding"/>
    <property type="evidence" value="ECO:0007669"/>
    <property type="project" value="TreeGrafter"/>
</dbReference>
<sequence>MAIDCEEAAFYRQVVDESKDDASSIDLYDVLRVEREASPKDIKKAYRKLAVRWHPDKHRNDFDKKFAESVFKLIARAYEVLSDEDSRADYDAGGFNSGIFCTDGAFAGGGFSCPDPNDSEAFETFFKNFFDDTDTTGKQYGEWSLNDLDNYTQLNMAHVERDSPHMVDIVKCGMRYLAAVVDDFDVKNVALLRHDRIDCIYVLLAYDMERRSAHTTSFATLMIYRHQDRCPKRRSSMDMGLATMMPLYRAPLLRGGSTAIILMAVPLTRRHLL</sequence>